<dbReference type="Proteomes" id="UP001221757">
    <property type="component" value="Unassembled WGS sequence"/>
</dbReference>
<dbReference type="Pfam" id="PF03659">
    <property type="entry name" value="Glyco_hydro_71"/>
    <property type="match status" value="1"/>
</dbReference>
<gene>
    <name evidence="2" type="ORF">B0H17DRAFT_1159081</name>
</gene>
<accession>A0AAD7DMN3</accession>
<keyword evidence="3" id="KW-1185">Reference proteome</keyword>
<reference evidence="2" key="1">
    <citation type="submission" date="2023-03" db="EMBL/GenBank/DDBJ databases">
        <title>Massive genome expansion in bonnet fungi (Mycena s.s.) driven by repeated elements and novel gene families across ecological guilds.</title>
        <authorList>
            <consortium name="Lawrence Berkeley National Laboratory"/>
            <person name="Harder C.B."/>
            <person name="Miyauchi S."/>
            <person name="Viragh M."/>
            <person name="Kuo A."/>
            <person name="Thoen E."/>
            <person name="Andreopoulos B."/>
            <person name="Lu D."/>
            <person name="Skrede I."/>
            <person name="Drula E."/>
            <person name="Henrissat B."/>
            <person name="Morin E."/>
            <person name="Kohler A."/>
            <person name="Barry K."/>
            <person name="LaButti K."/>
            <person name="Morin E."/>
            <person name="Salamov A."/>
            <person name="Lipzen A."/>
            <person name="Mereny Z."/>
            <person name="Hegedus B."/>
            <person name="Baldrian P."/>
            <person name="Stursova M."/>
            <person name="Weitz H."/>
            <person name="Taylor A."/>
            <person name="Grigoriev I.V."/>
            <person name="Nagy L.G."/>
            <person name="Martin F."/>
            <person name="Kauserud H."/>
        </authorList>
    </citation>
    <scope>NUCLEOTIDE SEQUENCE</scope>
    <source>
        <strain evidence="2">CBHHK067</strain>
    </source>
</reference>
<dbReference type="GO" id="GO:0051118">
    <property type="term" value="F:glucan endo-1,3-alpha-glucosidase activity"/>
    <property type="evidence" value="ECO:0007669"/>
    <property type="project" value="InterPro"/>
</dbReference>
<name>A0AAD7DMN3_MYCRO</name>
<comment type="caution">
    <text evidence="2">The sequence shown here is derived from an EMBL/GenBank/DDBJ whole genome shotgun (WGS) entry which is preliminary data.</text>
</comment>
<dbReference type="Gene3D" id="3.20.20.80">
    <property type="entry name" value="Glycosidases"/>
    <property type="match status" value="1"/>
</dbReference>
<dbReference type="CDD" id="cd11577">
    <property type="entry name" value="GH71"/>
    <property type="match status" value="1"/>
</dbReference>
<feature type="signal peptide" evidence="1">
    <location>
        <begin position="1"/>
        <end position="19"/>
    </location>
</feature>
<keyword evidence="1" id="KW-0732">Signal</keyword>
<proteinExistence type="predicted"/>
<evidence type="ECO:0000313" key="3">
    <source>
        <dbReference type="Proteomes" id="UP001221757"/>
    </source>
</evidence>
<feature type="chain" id="PRO_5041897486" evidence="1">
    <location>
        <begin position="20"/>
        <end position="444"/>
    </location>
</feature>
<protein>
    <submittedName>
        <fullName evidence="2">Glycoside hydrolase family 71 protein</fullName>
    </submittedName>
</protein>
<dbReference type="EMBL" id="JARKIE010000040">
    <property type="protein sequence ID" value="KAJ7694797.1"/>
    <property type="molecule type" value="Genomic_DNA"/>
</dbReference>
<keyword evidence="2" id="KW-0378">Hydrolase</keyword>
<evidence type="ECO:0000256" key="1">
    <source>
        <dbReference type="SAM" id="SignalP"/>
    </source>
</evidence>
<dbReference type="InterPro" id="IPR005197">
    <property type="entry name" value="Glyco_hydro_71"/>
</dbReference>
<dbReference type="AlphaFoldDB" id="A0AAD7DMN3"/>
<sequence>MNRLALYLAFLLRFLLASGFPGDAQTPFGLEATVSQKFVIAHFIVGNTYPYTINDWNQDIVLAASKGIDAFALNVGRDPWQPFRVADAYAAAKSLGSSFKLFLSFDMSSLPCASLGDATTLRNFMEPYQNHPNQFMYNGKPFVSTFAGESCRFGAGSLNDGWNNALKSGQPAIYFVPSFFVDPATFPSMPVMDGAFQWNSAWPMGNYDINFSPDSSYLSKLGKRSYMAGVSPWFFTHYGPDTYNKNWIYRGDNWLFAQRWELLIQNRNSIALAQIITWNDYGESHYIGPIHGAQPNSQSWVTGFDHQGWLDLLVYYIVAFKTGQYPAISRDRIFLWGRLYPAQATVSSDRVGRPLNWQWTQDSVWAIVLLKAPGQFTVSCGSSKKSVALSAGLSKLQLPLLSTCTVTASIFRNNISVVAFNPSGFQFRADPPTYNFNAFVASSP</sequence>
<evidence type="ECO:0000313" key="2">
    <source>
        <dbReference type="EMBL" id="KAJ7694797.1"/>
    </source>
</evidence>
<organism evidence="2 3">
    <name type="scientific">Mycena rosella</name>
    <name type="common">Pink bonnet</name>
    <name type="synonym">Agaricus rosellus</name>
    <dbReference type="NCBI Taxonomy" id="1033263"/>
    <lineage>
        <taxon>Eukaryota</taxon>
        <taxon>Fungi</taxon>
        <taxon>Dikarya</taxon>
        <taxon>Basidiomycota</taxon>
        <taxon>Agaricomycotina</taxon>
        <taxon>Agaricomycetes</taxon>
        <taxon>Agaricomycetidae</taxon>
        <taxon>Agaricales</taxon>
        <taxon>Marasmiineae</taxon>
        <taxon>Mycenaceae</taxon>
        <taxon>Mycena</taxon>
    </lineage>
</organism>